<evidence type="ECO:0000313" key="2">
    <source>
        <dbReference type="Proteomes" id="UP000196655"/>
    </source>
</evidence>
<organism evidence="1 2">
    <name type="scientific">Inquilinus limosus</name>
    <dbReference type="NCBI Taxonomy" id="171674"/>
    <lineage>
        <taxon>Bacteria</taxon>
        <taxon>Pseudomonadati</taxon>
        <taxon>Pseudomonadota</taxon>
        <taxon>Alphaproteobacteria</taxon>
        <taxon>Rhodospirillales</taxon>
        <taxon>Rhodospirillaceae</taxon>
        <taxon>Inquilinus</taxon>
    </lineage>
</organism>
<protein>
    <submittedName>
        <fullName evidence="1">Uncharacterized protein</fullName>
    </submittedName>
</protein>
<dbReference type="Proteomes" id="UP000196655">
    <property type="component" value="Unassembled WGS sequence"/>
</dbReference>
<reference evidence="2" key="1">
    <citation type="submission" date="2017-05" db="EMBL/GenBank/DDBJ databases">
        <authorList>
            <person name="Macchi M."/>
            <person name="Festa S."/>
            <person name="Coppotelli B.M."/>
            <person name="Morelli I.S."/>
        </authorList>
    </citation>
    <scope>NUCLEOTIDE SEQUENCE [LARGE SCALE GENOMIC DNA]</scope>
    <source>
        <strain evidence="2">I</strain>
    </source>
</reference>
<keyword evidence="2" id="KW-1185">Reference proteome</keyword>
<gene>
    <name evidence="1" type="ORF">BWR60_03925</name>
</gene>
<evidence type="ECO:0000313" key="1">
    <source>
        <dbReference type="EMBL" id="OWJ68568.1"/>
    </source>
</evidence>
<proteinExistence type="predicted"/>
<name>A0A211ZTF8_9PROT</name>
<sequence length="93" mass="9773">MADADALAGWFEAIYDAILDPHRTEGASTLQGRSLQLLEIDRVLIELADETGGDGDRITAALRAVCQAVIAEYREIVPLPPAALSDPAAANAA</sequence>
<accession>A0A211ZTF8</accession>
<dbReference type="EMBL" id="NHON01000004">
    <property type="protein sequence ID" value="OWJ68568.1"/>
    <property type="molecule type" value="Genomic_DNA"/>
</dbReference>
<comment type="caution">
    <text evidence="1">The sequence shown here is derived from an EMBL/GenBank/DDBJ whole genome shotgun (WGS) entry which is preliminary data.</text>
</comment>
<dbReference type="AlphaFoldDB" id="A0A211ZTF8"/>